<reference evidence="1" key="1">
    <citation type="submission" date="2024-05" db="EMBL/GenBank/DDBJ databases">
        <authorList>
            <person name="Mugo M.M."/>
            <person name="Musyoki A.M."/>
            <person name="Makumi A.M."/>
            <person name="Mutai I."/>
            <person name="Drechsel O."/>
            <person name="Kering K.K."/>
            <person name="Muturi P."/>
            <person name="Mbae C.K."/>
            <person name="Kariuki S.M."/>
        </authorList>
    </citation>
    <scope>NUCLEOTIDE SEQUENCE</scope>
</reference>
<accession>A0AAU8GHE7</accession>
<proteinExistence type="predicted"/>
<protein>
    <submittedName>
        <fullName evidence="1">Uncharacterized protein</fullName>
    </submittedName>
</protein>
<dbReference type="EMBL" id="PP856722">
    <property type="protein sequence ID" value="XCH40425.1"/>
    <property type="molecule type" value="Genomic_DNA"/>
</dbReference>
<name>A0AAU8GHE7_9CAUD</name>
<evidence type="ECO:0000313" key="1">
    <source>
        <dbReference type="EMBL" id="XCH40425.1"/>
    </source>
</evidence>
<sequence length="29" mass="3375">MTAEAVRLTHQTESLSGYFRARTTRTRPH</sequence>
<gene>
    <name evidence="1" type="ORF">YRYPWZST_CDS0024</name>
</gene>
<organism evidence="1">
    <name type="scientific">Salmonella phage vB_SEnST11_KE23</name>
    <dbReference type="NCBI Taxonomy" id="3161174"/>
    <lineage>
        <taxon>Viruses</taxon>
        <taxon>Duplodnaviria</taxon>
        <taxon>Heunggongvirae</taxon>
        <taxon>Uroviricota</taxon>
        <taxon>Caudoviricetes</taxon>
        <taxon>Vequintavirinae</taxon>
        <taxon>Seunavirus</taxon>
    </lineage>
</organism>